<keyword evidence="3" id="KW-0804">Transcription</keyword>
<name>A0A1B2AFS6_9SPHN</name>
<sequence length="417" mass="46066">MSGARASKSGETARFGRRREDVIHAASALINELGVKGTTFAELARSVGLNATSITYYFDRKDKLVVAVFASTLDWLEDAARQAAARSTPEERLRAFIGSHVDLRRRIRLGEKGLITSLSEIRTLDEDAQEPLLQQYGRVVDHVRSFFGKGRSGERRALDTARAHILLEAMFWWPVWSLRYSVRDFERLEERIFDILAKGLAAKPGEWEPLPLDNHAWRSREDGENEMADAFLRSATVMINQRGYRGASVNRIAAALNVTKGSFYHHHSAKDDLVYECFEKSYDRLSAAQIAARNADGAGWTQVASALAELIDLQFRDPMPLLRTAALSALASDERGSVVVRSNRLANRFAGMIADGIADGSVRAVDPMVASQIIMPALNGAYEARGWAARQPDAASAVRLYAWTLAAGVFADPPDIS</sequence>
<feature type="domain" description="HTH tetR-type" evidence="5">
    <location>
        <begin position="16"/>
        <end position="76"/>
    </location>
</feature>
<dbReference type="PRINTS" id="PR00455">
    <property type="entry name" value="HTHTETR"/>
</dbReference>
<dbReference type="InterPro" id="IPR009057">
    <property type="entry name" value="Homeodomain-like_sf"/>
</dbReference>
<dbReference type="PANTHER" id="PTHR30055">
    <property type="entry name" value="HTH-TYPE TRANSCRIPTIONAL REGULATOR RUTR"/>
    <property type="match status" value="1"/>
</dbReference>
<keyword evidence="2 4" id="KW-0238">DNA-binding</keyword>
<dbReference type="SUPFAM" id="SSF46689">
    <property type="entry name" value="Homeodomain-like"/>
    <property type="match status" value="2"/>
</dbReference>
<dbReference type="KEGG" id="ado:A6F68_02498"/>
<dbReference type="PATRIC" id="fig|692370.5.peg.2509"/>
<dbReference type="Gene3D" id="1.10.10.60">
    <property type="entry name" value="Homeodomain-like"/>
    <property type="match status" value="2"/>
</dbReference>
<evidence type="ECO:0000256" key="1">
    <source>
        <dbReference type="ARBA" id="ARBA00023015"/>
    </source>
</evidence>
<keyword evidence="1" id="KW-0805">Transcription regulation</keyword>
<evidence type="ECO:0000256" key="3">
    <source>
        <dbReference type="ARBA" id="ARBA00023163"/>
    </source>
</evidence>
<dbReference type="Proteomes" id="UP000092932">
    <property type="component" value="Chromosome"/>
</dbReference>
<dbReference type="PANTHER" id="PTHR30055:SF234">
    <property type="entry name" value="HTH-TYPE TRANSCRIPTIONAL REGULATOR BETI"/>
    <property type="match status" value="1"/>
</dbReference>
<dbReference type="OrthoDB" id="9811084at2"/>
<feature type="DNA-binding region" description="H-T-H motif" evidence="4">
    <location>
        <begin position="248"/>
        <end position="267"/>
    </location>
</feature>
<evidence type="ECO:0000259" key="5">
    <source>
        <dbReference type="PROSITE" id="PS50977"/>
    </source>
</evidence>
<evidence type="ECO:0000256" key="4">
    <source>
        <dbReference type="PROSITE-ProRule" id="PRU00335"/>
    </source>
</evidence>
<protein>
    <submittedName>
        <fullName evidence="6">Transposon Tn10 TetC protein</fullName>
    </submittedName>
</protein>
<accession>A0A1B2AFS6</accession>
<keyword evidence="7" id="KW-1185">Reference proteome</keyword>
<feature type="DNA-binding region" description="H-T-H motif" evidence="4">
    <location>
        <begin position="39"/>
        <end position="58"/>
    </location>
</feature>
<dbReference type="InterPro" id="IPR001647">
    <property type="entry name" value="HTH_TetR"/>
</dbReference>
<proteinExistence type="predicted"/>
<evidence type="ECO:0000313" key="6">
    <source>
        <dbReference type="EMBL" id="ANY20994.1"/>
    </source>
</evidence>
<gene>
    <name evidence="6" type="primary">tetC</name>
    <name evidence="6" type="ORF">A6F68_02498</name>
</gene>
<dbReference type="Gene3D" id="1.10.357.10">
    <property type="entry name" value="Tetracycline Repressor, domain 2"/>
    <property type="match status" value="2"/>
</dbReference>
<dbReference type="Pfam" id="PF00440">
    <property type="entry name" value="TetR_N"/>
    <property type="match status" value="2"/>
</dbReference>
<evidence type="ECO:0000313" key="7">
    <source>
        <dbReference type="Proteomes" id="UP000092932"/>
    </source>
</evidence>
<dbReference type="AlphaFoldDB" id="A0A1B2AFS6"/>
<dbReference type="InterPro" id="IPR036271">
    <property type="entry name" value="Tet_transcr_reg_TetR-rel_C_sf"/>
</dbReference>
<reference evidence="6 7" key="1">
    <citation type="submission" date="2016-07" db="EMBL/GenBank/DDBJ databases">
        <title>Complete genome sequence of Altererythrobacter dongtanensis KCTC 22672, a type strain with esterase isolated from tidal flat.</title>
        <authorList>
            <person name="Cheng H."/>
            <person name="Wu Y.-H."/>
            <person name="Zhou P."/>
            <person name="Huo Y.-Y."/>
            <person name="Wang C.-S."/>
            <person name="Xu X.-W."/>
        </authorList>
    </citation>
    <scope>NUCLEOTIDE SEQUENCE [LARGE SCALE GENOMIC DNA]</scope>
    <source>
        <strain evidence="6 7">KCTC 22672</strain>
    </source>
</reference>
<dbReference type="RefSeq" id="WP_067680588.1">
    <property type="nucleotide sequence ID" value="NZ_CP016591.1"/>
</dbReference>
<dbReference type="PROSITE" id="PS50977">
    <property type="entry name" value="HTH_TETR_2"/>
    <property type="match status" value="2"/>
</dbReference>
<dbReference type="GO" id="GO:0003700">
    <property type="term" value="F:DNA-binding transcription factor activity"/>
    <property type="evidence" value="ECO:0007669"/>
    <property type="project" value="TreeGrafter"/>
</dbReference>
<dbReference type="GO" id="GO:0000976">
    <property type="term" value="F:transcription cis-regulatory region binding"/>
    <property type="evidence" value="ECO:0007669"/>
    <property type="project" value="TreeGrafter"/>
</dbReference>
<dbReference type="STRING" id="692370.A6F68_02498"/>
<dbReference type="EMBL" id="CP016591">
    <property type="protein sequence ID" value="ANY20994.1"/>
    <property type="molecule type" value="Genomic_DNA"/>
</dbReference>
<dbReference type="SUPFAM" id="SSF48498">
    <property type="entry name" value="Tetracyclin repressor-like, C-terminal domain"/>
    <property type="match status" value="1"/>
</dbReference>
<organism evidence="6 7">
    <name type="scientific">Tsuneonella dongtanensis</name>
    <dbReference type="NCBI Taxonomy" id="692370"/>
    <lineage>
        <taxon>Bacteria</taxon>
        <taxon>Pseudomonadati</taxon>
        <taxon>Pseudomonadota</taxon>
        <taxon>Alphaproteobacteria</taxon>
        <taxon>Sphingomonadales</taxon>
        <taxon>Erythrobacteraceae</taxon>
        <taxon>Tsuneonella</taxon>
    </lineage>
</organism>
<dbReference type="InterPro" id="IPR050109">
    <property type="entry name" value="HTH-type_TetR-like_transc_reg"/>
</dbReference>
<evidence type="ECO:0000256" key="2">
    <source>
        <dbReference type="ARBA" id="ARBA00023125"/>
    </source>
</evidence>
<feature type="domain" description="HTH tetR-type" evidence="5">
    <location>
        <begin position="225"/>
        <end position="285"/>
    </location>
</feature>